<dbReference type="InParanoid" id="A0A1Y2M889"/>
<proteinExistence type="predicted"/>
<dbReference type="Proteomes" id="UP000193240">
    <property type="component" value="Unassembled WGS sequence"/>
</dbReference>
<accession>A0A1Y2M889</accession>
<name>A0A1Y2M889_EPING</name>
<evidence type="ECO:0000313" key="1">
    <source>
        <dbReference type="EMBL" id="OSS52019.1"/>
    </source>
</evidence>
<gene>
    <name evidence="1" type="ORF">B5807_03107</name>
</gene>
<reference evidence="1 2" key="1">
    <citation type="journal article" date="2017" name="Genome Announc.">
        <title>Genome sequence of the saprophytic ascomycete Epicoccum nigrum ICMP 19927 strain isolated from New Zealand.</title>
        <authorList>
            <person name="Fokin M."/>
            <person name="Fleetwood D."/>
            <person name="Weir B.S."/>
            <person name="Villas-Boas S.G."/>
        </authorList>
    </citation>
    <scope>NUCLEOTIDE SEQUENCE [LARGE SCALE GENOMIC DNA]</scope>
    <source>
        <strain evidence="1 2">ICMP 19927</strain>
    </source>
</reference>
<organism evidence="1 2">
    <name type="scientific">Epicoccum nigrum</name>
    <name type="common">Soil fungus</name>
    <name type="synonym">Epicoccum purpurascens</name>
    <dbReference type="NCBI Taxonomy" id="105696"/>
    <lineage>
        <taxon>Eukaryota</taxon>
        <taxon>Fungi</taxon>
        <taxon>Dikarya</taxon>
        <taxon>Ascomycota</taxon>
        <taxon>Pezizomycotina</taxon>
        <taxon>Dothideomycetes</taxon>
        <taxon>Pleosporomycetidae</taxon>
        <taxon>Pleosporales</taxon>
        <taxon>Pleosporineae</taxon>
        <taxon>Didymellaceae</taxon>
        <taxon>Epicoccum</taxon>
    </lineage>
</organism>
<dbReference type="EMBL" id="KZ107840">
    <property type="protein sequence ID" value="OSS52019.1"/>
    <property type="molecule type" value="Genomic_DNA"/>
</dbReference>
<protein>
    <submittedName>
        <fullName evidence="1">Uncharacterized protein</fullName>
    </submittedName>
</protein>
<sequence>MTPITFYSYRDHRGDLIVYKFDPDVARMPNINFPNDSAVSVLSYHESPKFYHSRLVPLEEAMQRWRNDNQTLQPPLGMVIYTEYTYAEDGSVAQKAQYIWKGWSHGEGYRRGWAKLNGGGDGTLSMPLKPKF</sequence>
<dbReference type="AlphaFoldDB" id="A0A1Y2M889"/>
<keyword evidence="2" id="KW-1185">Reference proteome</keyword>
<evidence type="ECO:0000313" key="2">
    <source>
        <dbReference type="Proteomes" id="UP000193240"/>
    </source>
</evidence>